<proteinExistence type="predicted"/>
<reference evidence="1" key="1">
    <citation type="journal article" date="2014" name="Front. Microbiol.">
        <title>High frequency of phylogenetically diverse reductive dehalogenase-homologous genes in deep subseafloor sedimentary metagenomes.</title>
        <authorList>
            <person name="Kawai M."/>
            <person name="Futagami T."/>
            <person name="Toyoda A."/>
            <person name="Takaki Y."/>
            <person name="Nishi S."/>
            <person name="Hori S."/>
            <person name="Arai W."/>
            <person name="Tsubouchi T."/>
            <person name="Morono Y."/>
            <person name="Uchiyama I."/>
            <person name="Ito T."/>
            <person name="Fujiyama A."/>
            <person name="Inagaki F."/>
            <person name="Takami H."/>
        </authorList>
    </citation>
    <scope>NUCLEOTIDE SEQUENCE</scope>
    <source>
        <strain evidence="1">Expedition CK06-06</strain>
    </source>
</reference>
<organism evidence="1">
    <name type="scientific">marine sediment metagenome</name>
    <dbReference type="NCBI Taxonomy" id="412755"/>
    <lineage>
        <taxon>unclassified sequences</taxon>
        <taxon>metagenomes</taxon>
        <taxon>ecological metagenomes</taxon>
    </lineage>
</organism>
<dbReference type="Gene3D" id="3.20.20.70">
    <property type="entry name" value="Aldolase class I"/>
    <property type="match status" value="1"/>
</dbReference>
<evidence type="ECO:0000313" key="1">
    <source>
        <dbReference type="EMBL" id="GAH63580.1"/>
    </source>
</evidence>
<name>X1I2P9_9ZZZZ</name>
<dbReference type="PANTHER" id="PTHR43778:SF2">
    <property type="entry name" value="PYRUVATE CARBOXYLASE, MITOCHONDRIAL"/>
    <property type="match status" value="1"/>
</dbReference>
<comment type="caution">
    <text evidence="1">The sequence shown here is derived from an EMBL/GenBank/DDBJ whole genome shotgun (WGS) entry which is preliminary data.</text>
</comment>
<protein>
    <submittedName>
        <fullName evidence="1">Uncharacterized protein</fullName>
    </submittedName>
</protein>
<dbReference type="InterPro" id="IPR013785">
    <property type="entry name" value="Aldolase_TIM"/>
</dbReference>
<dbReference type="PANTHER" id="PTHR43778">
    <property type="entry name" value="PYRUVATE CARBOXYLASE"/>
    <property type="match status" value="1"/>
</dbReference>
<dbReference type="SUPFAM" id="SSF51569">
    <property type="entry name" value="Aldolase"/>
    <property type="match status" value="1"/>
</dbReference>
<dbReference type="GO" id="GO:0005737">
    <property type="term" value="C:cytoplasm"/>
    <property type="evidence" value="ECO:0007669"/>
    <property type="project" value="TreeGrafter"/>
</dbReference>
<accession>X1I2P9</accession>
<dbReference type="GO" id="GO:0006094">
    <property type="term" value="P:gluconeogenesis"/>
    <property type="evidence" value="ECO:0007669"/>
    <property type="project" value="TreeGrafter"/>
</dbReference>
<gene>
    <name evidence="1" type="ORF">S03H2_46403</name>
</gene>
<dbReference type="EMBL" id="BARU01029128">
    <property type="protein sequence ID" value="GAH63580.1"/>
    <property type="molecule type" value="Genomic_DNA"/>
</dbReference>
<sequence length="117" mass="13444">MVTNQVRITDTTLGDANQSLWNGRLRLEDVLPILAKMDRAGFYSIDCWGAEIFESLLQNLKEDPWDRLKILKSHFKETPISALIRGRSLVGYKNYDDELIKKFIELSAKNGVAIFRV</sequence>
<dbReference type="GO" id="GO:0004736">
    <property type="term" value="F:pyruvate carboxylase activity"/>
    <property type="evidence" value="ECO:0007669"/>
    <property type="project" value="TreeGrafter"/>
</dbReference>
<dbReference type="AlphaFoldDB" id="X1I2P9"/>
<dbReference type="InterPro" id="IPR055268">
    <property type="entry name" value="PCB-like"/>
</dbReference>